<feature type="signal peptide" evidence="1">
    <location>
        <begin position="1"/>
        <end position="23"/>
    </location>
</feature>
<dbReference type="Proteomes" id="UP000019364">
    <property type="component" value="Unassembled WGS sequence"/>
</dbReference>
<dbReference type="STRING" id="1236976.JCM16418_2868"/>
<organism evidence="2 3">
    <name type="scientific">Paenibacillus pini JCM 16418</name>
    <dbReference type="NCBI Taxonomy" id="1236976"/>
    <lineage>
        <taxon>Bacteria</taxon>
        <taxon>Bacillati</taxon>
        <taxon>Bacillota</taxon>
        <taxon>Bacilli</taxon>
        <taxon>Bacillales</taxon>
        <taxon>Paenibacillaceae</taxon>
        <taxon>Paenibacillus</taxon>
    </lineage>
</organism>
<dbReference type="OrthoDB" id="2586822at2"/>
<dbReference type="AlphaFoldDB" id="W7YMC6"/>
<keyword evidence="1" id="KW-0732">Signal</keyword>
<gene>
    <name evidence="2" type="ORF">JCM16418_2868</name>
</gene>
<proteinExistence type="predicted"/>
<reference evidence="2 3" key="1">
    <citation type="journal article" date="2014" name="Genome Announc.">
        <title>Draft Genome Sequence of Paenibacillus pini JCM 16418T, Isolated from the Rhizosphere of Pine Tree.</title>
        <authorList>
            <person name="Yuki M."/>
            <person name="Oshima K."/>
            <person name="Suda W."/>
            <person name="Oshida Y."/>
            <person name="Kitamura K."/>
            <person name="Iida Y."/>
            <person name="Hattori M."/>
            <person name="Ohkuma M."/>
        </authorList>
    </citation>
    <scope>NUCLEOTIDE SEQUENCE [LARGE SCALE GENOMIC DNA]</scope>
    <source>
        <strain evidence="2 3">JCM 16418</strain>
    </source>
</reference>
<evidence type="ECO:0000313" key="3">
    <source>
        <dbReference type="Proteomes" id="UP000019364"/>
    </source>
</evidence>
<keyword evidence="3" id="KW-1185">Reference proteome</keyword>
<evidence type="ECO:0000256" key="1">
    <source>
        <dbReference type="SAM" id="SignalP"/>
    </source>
</evidence>
<dbReference type="eggNOG" id="COG3209">
    <property type="taxonomic scope" value="Bacteria"/>
</dbReference>
<protein>
    <submittedName>
        <fullName evidence="2">Uncharacterized protein</fullName>
    </submittedName>
</protein>
<evidence type="ECO:0000313" key="2">
    <source>
        <dbReference type="EMBL" id="GAF08763.1"/>
    </source>
</evidence>
<sequence>MFKKVFSLVVACSLLFGSIIAEAAPTENKNQSYALEWGGNEGGSMISKIKVGELEYNYTYNDKGNRIAKTFENKNILYDYNNDSLLSSEVRENNYITYNYNSTNDMIGLTLNGEIYNFVKDDDLNVTAIMDIHNFEVAKYSYSENGIASILGRDENGEWIDKSDDPSFIGSINLIRLHSFYYDTETKLYYNGFHYYDSTINQYVVNENINKITPKASSDVINKVSSCESTSKNNSNFGKSISYSSTWYNNLSDVELLTRLFYGENTVNKDDQNAVTWVIINRKIKNTSTFGGGTFRGVATKSGAFEPITGAESGTANARVPSTSSSLWNNALYNACVLTVTSSTADYNDLIQKPTGISTQLYFVGLSYFLTGVSQDITPIGSGIKYSFNGGSSFVPIKDIVIVFNYTSTFQNPTSRSAITSNSNLNTAAKRNTHNIFFNES</sequence>
<comment type="caution">
    <text evidence="2">The sequence shown here is derived from an EMBL/GenBank/DDBJ whole genome shotgun (WGS) entry which is preliminary data.</text>
</comment>
<dbReference type="RefSeq" id="WP_036649515.1">
    <property type="nucleotide sequence ID" value="NZ_BAVZ01000008.1"/>
</dbReference>
<accession>W7YMC6</accession>
<name>W7YMC6_9BACL</name>
<dbReference type="EMBL" id="BAVZ01000008">
    <property type="protein sequence ID" value="GAF08763.1"/>
    <property type="molecule type" value="Genomic_DNA"/>
</dbReference>
<feature type="chain" id="PRO_5004906822" evidence="1">
    <location>
        <begin position="24"/>
        <end position="441"/>
    </location>
</feature>